<proteinExistence type="predicted"/>
<gene>
    <name evidence="1" type="ORF">SHD_0294</name>
</gene>
<name>A0ABN0PSE0_9GAMM</name>
<comment type="caution">
    <text evidence="1">The sequence shown here is derived from an EMBL/GenBank/DDBJ whole genome shotgun (WGS) entry which is preliminary data.</text>
</comment>
<protein>
    <submittedName>
        <fullName evidence="1">Uncharacterized protein</fullName>
    </submittedName>
</protein>
<accession>A0ABN0PSE0</accession>
<keyword evidence="2" id="KW-1185">Reference proteome</keyword>
<evidence type="ECO:0000313" key="2">
    <source>
        <dbReference type="Proteomes" id="UP000017548"/>
    </source>
</evidence>
<organism evidence="1 2">
    <name type="scientific">Shewanella decolorationis S12</name>
    <dbReference type="NCBI Taxonomy" id="1353536"/>
    <lineage>
        <taxon>Bacteria</taxon>
        <taxon>Pseudomonadati</taxon>
        <taxon>Pseudomonadota</taxon>
        <taxon>Gammaproteobacteria</taxon>
        <taxon>Alteromonadales</taxon>
        <taxon>Shewanellaceae</taxon>
        <taxon>Shewanella</taxon>
    </lineage>
</organism>
<reference evidence="1 2" key="1">
    <citation type="journal article" date="2013" name="Genome Announc.">
        <title>Draft Genome Sequence of Shewanella decolorationis S12, a Dye-Degrading Bacterium Isolated from a Wastewater Treatment Plant.</title>
        <authorList>
            <person name="Xu M."/>
            <person name="Fang Y."/>
            <person name="Liu J."/>
            <person name="Chen X."/>
            <person name="Sun G."/>
            <person name="Guo J."/>
            <person name="Hua Z."/>
            <person name="Tu Q."/>
            <person name="Wu L."/>
            <person name="Zhou J."/>
            <person name="Liu X."/>
        </authorList>
    </citation>
    <scope>NUCLEOTIDE SEQUENCE [LARGE SCALE GENOMIC DNA]</scope>
    <source>
        <strain evidence="1 2">S12</strain>
    </source>
</reference>
<dbReference type="EMBL" id="AXZL01000036">
    <property type="protein sequence ID" value="ESE43054.1"/>
    <property type="molecule type" value="Genomic_DNA"/>
</dbReference>
<sequence>MNVDFIGKIIDFEQSMMANGSLFGNFCEPSGQYRYGYFLSMNKNF</sequence>
<evidence type="ECO:0000313" key="1">
    <source>
        <dbReference type="EMBL" id="ESE43054.1"/>
    </source>
</evidence>
<dbReference type="Proteomes" id="UP000017548">
    <property type="component" value="Unassembled WGS sequence"/>
</dbReference>